<dbReference type="AlphaFoldDB" id="A0AAD4XFB2"/>
<evidence type="ECO:0000313" key="1">
    <source>
        <dbReference type="EMBL" id="KAI3911430.1"/>
    </source>
</evidence>
<dbReference type="Proteomes" id="UP001202328">
    <property type="component" value="Unassembled WGS sequence"/>
</dbReference>
<proteinExistence type="predicted"/>
<sequence length="58" mass="6607">KILTQCYRNYLFELKFQLKIGDASKFGRILRSAGTLLMAGPSRRNSVKIFSGEQLELV</sequence>
<comment type="caution">
    <text evidence="1">The sequence shown here is derived from an EMBL/GenBank/DDBJ whole genome shotgun (WGS) entry which is preliminary data.</text>
</comment>
<reference evidence="1" key="1">
    <citation type="submission" date="2022-04" db="EMBL/GenBank/DDBJ databases">
        <title>A functionally conserved STORR gene fusion in Papaver species that diverged 16.8 million years ago.</title>
        <authorList>
            <person name="Catania T."/>
        </authorList>
    </citation>
    <scope>NUCLEOTIDE SEQUENCE</scope>
    <source>
        <strain evidence="1">S-188037</strain>
    </source>
</reference>
<keyword evidence="2" id="KW-1185">Reference proteome</keyword>
<protein>
    <submittedName>
        <fullName evidence="1">Uncharacterized protein</fullName>
    </submittedName>
</protein>
<evidence type="ECO:0000313" key="2">
    <source>
        <dbReference type="Proteomes" id="UP001202328"/>
    </source>
</evidence>
<dbReference type="EMBL" id="JAJJMB010010045">
    <property type="protein sequence ID" value="KAI3911430.1"/>
    <property type="molecule type" value="Genomic_DNA"/>
</dbReference>
<organism evidence="1 2">
    <name type="scientific">Papaver atlanticum</name>
    <dbReference type="NCBI Taxonomy" id="357466"/>
    <lineage>
        <taxon>Eukaryota</taxon>
        <taxon>Viridiplantae</taxon>
        <taxon>Streptophyta</taxon>
        <taxon>Embryophyta</taxon>
        <taxon>Tracheophyta</taxon>
        <taxon>Spermatophyta</taxon>
        <taxon>Magnoliopsida</taxon>
        <taxon>Ranunculales</taxon>
        <taxon>Papaveraceae</taxon>
        <taxon>Papaveroideae</taxon>
        <taxon>Papaver</taxon>
    </lineage>
</organism>
<name>A0AAD4XFB2_9MAGN</name>
<gene>
    <name evidence="1" type="ORF">MKW98_010317</name>
</gene>
<accession>A0AAD4XFB2</accession>
<feature type="non-terminal residue" evidence="1">
    <location>
        <position position="58"/>
    </location>
</feature>